<evidence type="ECO:0000256" key="3">
    <source>
        <dbReference type="SAM" id="MobiDB-lite"/>
    </source>
</evidence>
<keyword evidence="6" id="KW-1185">Reference proteome</keyword>
<dbReference type="GO" id="GO:0016787">
    <property type="term" value="F:hydrolase activity"/>
    <property type="evidence" value="ECO:0007669"/>
    <property type="project" value="UniProtKB-KW"/>
</dbReference>
<dbReference type="InterPro" id="IPR013094">
    <property type="entry name" value="AB_hydrolase_3"/>
</dbReference>
<dbReference type="Proteomes" id="UP001320898">
    <property type="component" value="Unassembled WGS sequence"/>
</dbReference>
<comment type="similarity">
    <text evidence="1">Belongs to the 'GDXG' lipolytic enzyme family.</text>
</comment>
<evidence type="ECO:0000313" key="5">
    <source>
        <dbReference type="EMBL" id="MCT8971401.1"/>
    </source>
</evidence>
<sequence>MTDINDKLHPKLKEILAVPENPDATAVEEQTPDEARAEWKGDMSAVDGPAPEMAETRDIVLAGPAGDLSARLYVPAGLAAENRPCLVYFHGGGFIRGDIDTHDSVCRVLAEAANVAVISVDYRLAPEARCPAPVEDAHAAVAQIVARAAEFGVDPARIAVGGDSAGGNISAALTLMARDGSGPAIKAQLLIYPVTDLLNETDSARLFSRGYLLNSMPFYTASYLGPDGNAADPLASPLLAEDHAGLPSAIVITAGYDPLRDEGVAYAEKLREAGGEVVHLHYDNMIHGFSSLRGLLDEADASLREAGSALARLL</sequence>
<organism evidence="5 6">
    <name type="scientific">Microbaculum marinisediminis</name>
    <dbReference type="NCBI Taxonomy" id="2931392"/>
    <lineage>
        <taxon>Bacteria</taxon>
        <taxon>Pseudomonadati</taxon>
        <taxon>Pseudomonadota</taxon>
        <taxon>Alphaproteobacteria</taxon>
        <taxon>Hyphomicrobiales</taxon>
        <taxon>Tepidamorphaceae</taxon>
        <taxon>Microbaculum</taxon>
    </lineage>
</organism>
<dbReference type="InterPro" id="IPR050300">
    <property type="entry name" value="GDXG_lipolytic_enzyme"/>
</dbReference>
<evidence type="ECO:0000256" key="2">
    <source>
        <dbReference type="ARBA" id="ARBA00022801"/>
    </source>
</evidence>
<gene>
    <name evidence="5" type="ORF">MUB46_05950</name>
</gene>
<name>A0AAW5QYA4_9HYPH</name>
<keyword evidence="2 5" id="KW-0378">Hydrolase</keyword>
<dbReference type="InterPro" id="IPR002168">
    <property type="entry name" value="Lipase_GDXG_HIS_AS"/>
</dbReference>
<dbReference type="PANTHER" id="PTHR48081">
    <property type="entry name" value="AB HYDROLASE SUPERFAMILY PROTEIN C4A8.06C"/>
    <property type="match status" value="1"/>
</dbReference>
<dbReference type="InterPro" id="IPR029058">
    <property type="entry name" value="AB_hydrolase_fold"/>
</dbReference>
<dbReference type="EMBL" id="JALIDZ010000002">
    <property type="protein sequence ID" value="MCT8971401.1"/>
    <property type="molecule type" value="Genomic_DNA"/>
</dbReference>
<dbReference type="SUPFAM" id="SSF53474">
    <property type="entry name" value="alpha/beta-Hydrolases"/>
    <property type="match status" value="1"/>
</dbReference>
<accession>A0AAW5QYA4</accession>
<reference evidence="5 6" key="1">
    <citation type="submission" date="2022-04" db="EMBL/GenBank/DDBJ databases">
        <authorList>
            <person name="Ye Y.-Q."/>
            <person name="Du Z.-J."/>
        </authorList>
    </citation>
    <scope>NUCLEOTIDE SEQUENCE [LARGE SCALE GENOMIC DNA]</scope>
    <source>
        <strain evidence="5 6">A6E488</strain>
    </source>
</reference>
<dbReference type="Pfam" id="PF07859">
    <property type="entry name" value="Abhydrolase_3"/>
    <property type="match status" value="1"/>
</dbReference>
<evidence type="ECO:0000313" key="6">
    <source>
        <dbReference type="Proteomes" id="UP001320898"/>
    </source>
</evidence>
<dbReference type="Gene3D" id="3.40.50.1820">
    <property type="entry name" value="alpha/beta hydrolase"/>
    <property type="match status" value="1"/>
</dbReference>
<dbReference type="AlphaFoldDB" id="A0AAW5QYA4"/>
<dbReference type="PROSITE" id="PS01173">
    <property type="entry name" value="LIPASE_GDXG_HIS"/>
    <property type="match status" value="1"/>
</dbReference>
<evidence type="ECO:0000259" key="4">
    <source>
        <dbReference type="Pfam" id="PF07859"/>
    </source>
</evidence>
<dbReference type="RefSeq" id="WP_261614960.1">
    <property type="nucleotide sequence ID" value="NZ_JALIDZ010000002.1"/>
</dbReference>
<evidence type="ECO:0000256" key="1">
    <source>
        <dbReference type="ARBA" id="ARBA00010515"/>
    </source>
</evidence>
<comment type="caution">
    <text evidence="5">The sequence shown here is derived from an EMBL/GenBank/DDBJ whole genome shotgun (WGS) entry which is preliminary data.</text>
</comment>
<dbReference type="FunFam" id="3.40.50.1820:FF:000089">
    <property type="entry name" value="Alpha/beta hydrolase"/>
    <property type="match status" value="1"/>
</dbReference>
<dbReference type="PANTHER" id="PTHR48081:SF8">
    <property type="entry name" value="ALPHA_BETA HYDROLASE FOLD-3 DOMAIN-CONTAINING PROTEIN-RELATED"/>
    <property type="match status" value="1"/>
</dbReference>
<proteinExistence type="inferred from homology"/>
<protein>
    <submittedName>
        <fullName evidence="5">Alpha/beta hydrolase</fullName>
    </submittedName>
</protein>
<feature type="region of interest" description="Disordered" evidence="3">
    <location>
        <begin position="14"/>
        <end position="38"/>
    </location>
</feature>
<feature type="domain" description="Alpha/beta hydrolase fold-3" evidence="4">
    <location>
        <begin position="86"/>
        <end position="289"/>
    </location>
</feature>